<evidence type="ECO:0000259" key="4">
    <source>
        <dbReference type="Pfam" id="PF00149"/>
    </source>
</evidence>
<dbReference type="Proteomes" id="UP000238348">
    <property type="component" value="Chromosome"/>
</dbReference>
<evidence type="ECO:0000313" key="6">
    <source>
        <dbReference type="EMBL" id="AUX45555.1"/>
    </source>
</evidence>
<dbReference type="GO" id="GO:0000166">
    <property type="term" value="F:nucleotide binding"/>
    <property type="evidence" value="ECO:0007669"/>
    <property type="project" value="UniProtKB-KW"/>
</dbReference>
<dbReference type="InterPro" id="IPR029052">
    <property type="entry name" value="Metallo-depent_PP-like"/>
</dbReference>
<keyword evidence="3" id="KW-0378">Hydrolase</keyword>
<dbReference type="AlphaFoldDB" id="A0A2L0F1W3"/>
<dbReference type="InterPro" id="IPR006146">
    <property type="entry name" value="5'-Nucleotdase_CS"/>
</dbReference>
<dbReference type="InterPro" id="IPR008334">
    <property type="entry name" value="5'-Nucleotdase_C"/>
</dbReference>
<evidence type="ECO:0000256" key="1">
    <source>
        <dbReference type="ARBA" id="ARBA00006654"/>
    </source>
</evidence>
<gene>
    <name evidence="6" type="ORF">SOCE26_070490</name>
</gene>
<dbReference type="Pfam" id="PF02872">
    <property type="entry name" value="5_nucleotid_C"/>
    <property type="match status" value="1"/>
</dbReference>
<dbReference type="EMBL" id="CP012673">
    <property type="protein sequence ID" value="AUX45555.1"/>
    <property type="molecule type" value="Genomic_DNA"/>
</dbReference>
<protein>
    <recommendedName>
        <fullName evidence="8">5'-nucleotidase</fullName>
    </recommendedName>
</protein>
<dbReference type="GO" id="GO:0046872">
    <property type="term" value="F:metal ion binding"/>
    <property type="evidence" value="ECO:0007669"/>
    <property type="project" value="InterPro"/>
</dbReference>
<evidence type="ECO:0000259" key="5">
    <source>
        <dbReference type="Pfam" id="PF02872"/>
    </source>
</evidence>
<dbReference type="PRINTS" id="PR01607">
    <property type="entry name" value="APYRASEFAMLY"/>
</dbReference>
<evidence type="ECO:0000256" key="2">
    <source>
        <dbReference type="ARBA" id="ARBA00022729"/>
    </source>
</evidence>
<dbReference type="Pfam" id="PF00149">
    <property type="entry name" value="Metallophos"/>
    <property type="match status" value="1"/>
</dbReference>
<evidence type="ECO:0000256" key="3">
    <source>
        <dbReference type="RuleBase" id="RU362119"/>
    </source>
</evidence>
<dbReference type="InterPro" id="IPR036907">
    <property type="entry name" value="5'-Nucleotdase_C_sf"/>
</dbReference>
<dbReference type="InterPro" id="IPR006179">
    <property type="entry name" value="5_nucleotidase/apyrase"/>
</dbReference>
<accession>A0A2L0F1W3</accession>
<dbReference type="GO" id="GO:0030288">
    <property type="term" value="C:outer membrane-bounded periplasmic space"/>
    <property type="evidence" value="ECO:0007669"/>
    <property type="project" value="TreeGrafter"/>
</dbReference>
<organism evidence="6 7">
    <name type="scientific">Sorangium cellulosum</name>
    <name type="common">Polyangium cellulosum</name>
    <dbReference type="NCBI Taxonomy" id="56"/>
    <lineage>
        <taxon>Bacteria</taxon>
        <taxon>Pseudomonadati</taxon>
        <taxon>Myxococcota</taxon>
        <taxon>Polyangia</taxon>
        <taxon>Polyangiales</taxon>
        <taxon>Polyangiaceae</taxon>
        <taxon>Sorangium</taxon>
    </lineage>
</organism>
<dbReference type="PANTHER" id="PTHR11575">
    <property type="entry name" value="5'-NUCLEOTIDASE-RELATED"/>
    <property type="match status" value="1"/>
</dbReference>
<dbReference type="Gene3D" id="3.90.780.10">
    <property type="entry name" value="5'-Nucleotidase, C-terminal domain"/>
    <property type="match status" value="1"/>
</dbReference>
<reference evidence="6 7" key="1">
    <citation type="submission" date="2015-09" db="EMBL/GenBank/DDBJ databases">
        <title>Sorangium comparison.</title>
        <authorList>
            <person name="Zaburannyi N."/>
            <person name="Bunk B."/>
            <person name="Overmann J."/>
            <person name="Mueller R."/>
        </authorList>
    </citation>
    <scope>NUCLEOTIDE SEQUENCE [LARGE SCALE GENOMIC DNA]</scope>
    <source>
        <strain evidence="6 7">So ce26</strain>
    </source>
</reference>
<dbReference type="GO" id="GO:0009166">
    <property type="term" value="P:nucleotide catabolic process"/>
    <property type="evidence" value="ECO:0007669"/>
    <property type="project" value="InterPro"/>
</dbReference>
<dbReference type="CDD" id="cd00845">
    <property type="entry name" value="MPP_UshA_N_like"/>
    <property type="match status" value="1"/>
</dbReference>
<dbReference type="InterPro" id="IPR004843">
    <property type="entry name" value="Calcineurin-like_PHP"/>
</dbReference>
<comment type="similarity">
    <text evidence="1 3">Belongs to the 5'-nucleotidase family.</text>
</comment>
<evidence type="ECO:0008006" key="8">
    <source>
        <dbReference type="Google" id="ProtNLM"/>
    </source>
</evidence>
<sequence length="753" mass="80044">MDAALAAAALPSGAPGVAPSRGGAPSWTRASRALLASAAALGLCVAGAAGCDEERPPTRIAGQVHLTLLHTSDIHSRLFPYSLQLGQVDAGLGLGEATRIANVGGAARMSHIIGRERARSSRALHLDGGDCFQGAPIFNFYSGEAEIRTLGAMGVDAMIVANHEFDRGALNLGIQIQQNAGFPVLAANYLLEDPAQPGASPLGTVLQPFTVFDLEGLRVGVIGMGNLSSLTSIFESPNRLGITPLNTTEVAQFYVDLLRPTVDVIVFVTHLGLDVDERMIETTTGIDVVLGGHNHIVLQPPKQVRDCSRYYDEERQSHYILLNDDTRPGEGEKIRRYCAPRNVVLAHSGAFAKYVGRLDLVLSNDPSELGAGHDPLNGFEVLSNRYELFPVTENVPADPIVSAVLEPYAQGLDALANLDLLVGYALDGSRRVSTSGGDSPLGNLIATAMWLRLGIQTDFALTNTTGIRADLVPGPVTVEQMFNIFPFDNSISKMQLSGLEVQDLFDFAARRSSGRGCVSQVQIAGARVVIDCTARRGEGAAPGVASHIYIGAYQPPIPCPNGDADCPGREVGSCDAEANRCWQPIDPIATYELATSNYLAQGGSGFRVLKRNTTQLDTQVQQRDALIDYLRAGSPCGADERGELVACDRDERCEEALGEGYVCACPESVVEGPSCRTGDAPCSKGACVLRSCRDDVAAYQRDVCAAAPTAEVRRQCEGALAPCSAAGEQCKYLACVDRRLGNFSDGRLRMVGQ</sequence>
<feature type="domain" description="5'-Nucleotidase C-terminal" evidence="5">
    <location>
        <begin position="433"/>
        <end position="611"/>
    </location>
</feature>
<dbReference type="Gene3D" id="3.60.21.10">
    <property type="match status" value="1"/>
</dbReference>
<dbReference type="GO" id="GO:0016788">
    <property type="term" value="F:hydrolase activity, acting on ester bonds"/>
    <property type="evidence" value="ECO:0007669"/>
    <property type="project" value="InterPro"/>
</dbReference>
<name>A0A2L0F1W3_SORCE</name>
<evidence type="ECO:0000313" key="7">
    <source>
        <dbReference type="Proteomes" id="UP000238348"/>
    </source>
</evidence>
<dbReference type="PROSITE" id="PS00785">
    <property type="entry name" value="5_NUCLEOTIDASE_1"/>
    <property type="match status" value="1"/>
</dbReference>
<proteinExistence type="inferred from homology"/>
<dbReference type="PANTHER" id="PTHR11575:SF24">
    <property type="entry name" value="5'-NUCLEOTIDASE"/>
    <property type="match status" value="1"/>
</dbReference>
<dbReference type="SUPFAM" id="SSF55816">
    <property type="entry name" value="5'-nucleotidase (syn. UDP-sugar hydrolase), C-terminal domain"/>
    <property type="match status" value="1"/>
</dbReference>
<keyword evidence="3" id="KW-0547">Nucleotide-binding</keyword>
<dbReference type="OrthoDB" id="9803927at2"/>
<feature type="domain" description="Calcineurin-like phosphoesterase" evidence="4">
    <location>
        <begin position="67"/>
        <end position="296"/>
    </location>
</feature>
<keyword evidence="2" id="KW-0732">Signal</keyword>
<dbReference type="SUPFAM" id="SSF56300">
    <property type="entry name" value="Metallo-dependent phosphatases"/>
    <property type="match status" value="1"/>
</dbReference>